<dbReference type="GO" id="GO:0032259">
    <property type="term" value="P:methylation"/>
    <property type="evidence" value="ECO:0007669"/>
    <property type="project" value="UniProtKB-KW"/>
</dbReference>
<dbReference type="InterPro" id="IPR029063">
    <property type="entry name" value="SAM-dependent_MTases_sf"/>
</dbReference>
<dbReference type="Gene3D" id="3.40.50.150">
    <property type="entry name" value="Vaccinia Virus protein VP39"/>
    <property type="match status" value="1"/>
</dbReference>
<proteinExistence type="predicted"/>
<dbReference type="PANTHER" id="PTHR40036:SF1">
    <property type="entry name" value="MACROCIN O-METHYLTRANSFERASE"/>
    <property type="match status" value="1"/>
</dbReference>
<accession>A0A837ZZI3</accession>
<dbReference type="InterPro" id="IPR008884">
    <property type="entry name" value="TylF_MeTrfase"/>
</dbReference>
<protein>
    <submittedName>
        <fullName evidence="1">Class I SAM-dependent methyltransferase</fullName>
    </submittedName>
</protein>
<name>A0A837ZZI3_9PSEU</name>
<dbReference type="EMBL" id="JACCKD010000001">
    <property type="protein sequence ID" value="MBA0124223.1"/>
    <property type="molecule type" value="Genomic_DNA"/>
</dbReference>
<evidence type="ECO:0000313" key="1">
    <source>
        <dbReference type="EMBL" id="MBA0124223.1"/>
    </source>
</evidence>
<comment type="caution">
    <text evidence="1">The sequence shown here is derived from an EMBL/GenBank/DDBJ whole genome shotgun (WGS) entry which is preliminary data.</text>
</comment>
<dbReference type="AlphaFoldDB" id="A0A837ZZI3"/>
<sequence length="291" mass="32628">MVQRLRRVARAKLAATAHRLADRLTEPQRAETERLRDDVTRLRDEVTHLREVTEQHLDKMRAELGADIEGAANRTIDRIGDFEVRARRDTFYAGDRAAALESSRFAEEHLVGCPAFAHPAETLRHGLSLAPRGGMALEFGVATGTTLRQIAEARDDGRVYGFDSFAGLPEAWLPGIAEGTFARDEPPDVPGAELVVGLFGDTLPGFLSEHSGSVDFVHIDSDLYSAAATVLEQLEPRLGPGSVIVFDEFFNYPGWQRHEYRAWREFVDRTGIGFRYEAYTYRDRQIVVRLT</sequence>
<dbReference type="Proteomes" id="UP000582974">
    <property type="component" value="Unassembled WGS sequence"/>
</dbReference>
<dbReference type="SUPFAM" id="SSF53335">
    <property type="entry name" value="S-adenosyl-L-methionine-dependent methyltransferases"/>
    <property type="match status" value="1"/>
</dbReference>
<evidence type="ECO:0000313" key="2">
    <source>
        <dbReference type="Proteomes" id="UP000582974"/>
    </source>
</evidence>
<gene>
    <name evidence="1" type="ORF">H0B56_01545</name>
</gene>
<keyword evidence="2" id="KW-1185">Reference proteome</keyword>
<keyword evidence="1" id="KW-0808">Transferase</keyword>
<dbReference type="PANTHER" id="PTHR40036">
    <property type="entry name" value="MACROCIN O-METHYLTRANSFERASE"/>
    <property type="match status" value="1"/>
</dbReference>
<organism evidence="1 2">
    <name type="scientific">Haloechinothrix aidingensis</name>
    <dbReference type="NCBI Taxonomy" id="2752311"/>
    <lineage>
        <taxon>Bacteria</taxon>
        <taxon>Bacillati</taxon>
        <taxon>Actinomycetota</taxon>
        <taxon>Actinomycetes</taxon>
        <taxon>Pseudonocardiales</taxon>
        <taxon>Pseudonocardiaceae</taxon>
        <taxon>Haloechinothrix</taxon>
    </lineage>
</organism>
<dbReference type="RefSeq" id="WP_180891113.1">
    <property type="nucleotide sequence ID" value="NZ_JACCKD010000001.1"/>
</dbReference>
<reference evidence="1 2" key="1">
    <citation type="submission" date="2020-07" db="EMBL/GenBank/DDBJ databases">
        <title>Genome of Haloechinothrix sp.</title>
        <authorList>
            <person name="Tang S.-K."/>
            <person name="Yang L."/>
            <person name="Zhu W.-Y."/>
        </authorList>
    </citation>
    <scope>NUCLEOTIDE SEQUENCE [LARGE SCALE GENOMIC DNA]</scope>
    <source>
        <strain evidence="1 2">YIM 98757</strain>
    </source>
</reference>
<dbReference type="Pfam" id="PF13578">
    <property type="entry name" value="Methyltransf_24"/>
    <property type="match status" value="1"/>
</dbReference>
<dbReference type="GO" id="GO:0008168">
    <property type="term" value="F:methyltransferase activity"/>
    <property type="evidence" value="ECO:0007669"/>
    <property type="project" value="UniProtKB-KW"/>
</dbReference>
<keyword evidence="1" id="KW-0489">Methyltransferase</keyword>